<name>A0A075AY35_ROZAC</name>
<feature type="domain" description="CN hydrolase" evidence="8">
    <location>
        <begin position="1"/>
        <end position="272"/>
    </location>
</feature>
<dbReference type="InterPro" id="IPR036526">
    <property type="entry name" value="C-N_Hydrolase_sf"/>
</dbReference>
<dbReference type="GO" id="GO:0003952">
    <property type="term" value="F:NAD+ synthase (glutamine-hydrolyzing) activity"/>
    <property type="evidence" value="ECO:0007669"/>
    <property type="project" value="UniProtKB-UniRule"/>
</dbReference>
<keyword evidence="10" id="KW-1185">Reference proteome</keyword>
<evidence type="ECO:0000256" key="2">
    <source>
        <dbReference type="ARBA" id="ARBA00007145"/>
    </source>
</evidence>
<dbReference type="GO" id="GO:0034354">
    <property type="term" value="P:'de novo' NAD+ biosynthetic process from L-tryptophan"/>
    <property type="evidence" value="ECO:0007669"/>
    <property type="project" value="EnsemblFungi"/>
</dbReference>
<dbReference type="InterPro" id="IPR003010">
    <property type="entry name" value="C-N_Hydrolase"/>
</dbReference>
<evidence type="ECO:0000256" key="7">
    <source>
        <dbReference type="PIRNR" id="PIRNR006630"/>
    </source>
</evidence>
<keyword evidence="6 7" id="KW-0520">NAD</keyword>
<dbReference type="FunFam" id="3.40.50.620:FF:000036">
    <property type="entry name" value="Glutamine-dependent NAD(+) synthetase"/>
    <property type="match status" value="1"/>
</dbReference>
<dbReference type="GO" id="GO:0005737">
    <property type="term" value="C:cytoplasm"/>
    <property type="evidence" value="ECO:0007669"/>
    <property type="project" value="EnsemblFungi"/>
</dbReference>
<dbReference type="PIRSF" id="PIRSF006630">
    <property type="entry name" value="NADS_GAT"/>
    <property type="match status" value="1"/>
</dbReference>
<dbReference type="HAMAP" id="MF_02090">
    <property type="entry name" value="NadE_glutamine_dep"/>
    <property type="match status" value="1"/>
</dbReference>
<gene>
    <name evidence="9" type="ORF">O9G_004178</name>
</gene>
<dbReference type="InterPro" id="IPR014445">
    <property type="entry name" value="Gln-dep_NAD_synthase"/>
</dbReference>
<dbReference type="PANTHER" id="PTHR23090:SF9">
    <property type="entry name" value="GLUTAMINE-DEPENDENT NAD(+) SYNTHETASE"/>
    <property type="match status" value="1"/>
</dbReference>
<evidence type="ECO:0000256" key="1">
    <source>
        <dbReference type="ARBA" id="ARBA00005188"/>
    </source>
</evidence>
<dbReference type="OrthoDB" id="5583264at2759"/>
<evidence type="ECO:0000313" key="10">
    <source>
        <dbReference type="Proteomes" id="UP000030755"/>
    </source>
</evidence>
<keyword evidence="9" id="KW-0378">Hydrolase</keyword>
<dbReference type="InterPro" id="IPR003694">
    <property type="entry name" value="NAD_synthase"/>
</dbReference>
<dbReference type="GO" id="GO:0005524">
    <property type="term" value="F:ATP binding"/>
    <property type="evidence" value="ECO:0007669"/>
    <property type="project" value="UniProtKB-UniRule"/>
</dbReference>
<comment type="pathway">
    <text evidence="1 7">Cofactor biosynthesis; NAD(+) biosynthesis; NAD(+) from deamido-NAD(+) (L-Gln route): step 1/1.</text>
</comment>
<keyword evidence="5 7" id="KW-0067">ATP-binding</keyword>
<dbReference type="GO" id="GO:0005634">
    <property type="term" value="C:nucleus"/>
    <property type="evidence" value="ECO:0007669"/>
    <property type="project" value="EnsemblFungi"/>
</dbReference>
<dbReference type="HOGENOM" id="CLU_011884_2_0_1"/>
<proteinExistence type="inferred from homology"/>
<dbReference type="AlphaFoldDB" id="A0A075AY35"/>
<dbReference type="InterPro" id="IPR014729">
    <property type="entry name" value="Rossmann-like_a/b/a_fold"/>
</dbReference>
<dbReference type="PROSITE" id="PS50263">
    <property type="entry name" value="CN_HYDROLASE"/>
    <property type="match status" value="1"/>
</dbReference>
<comment type="similarity">
    <text evidence="2 7">In the C-terminal section; belongs to the NAD synthetase family.</text>
</comment>
<evidence type="ECO:0000256" key="3">
    <source>
        <dbReference type="ARBA" id="ARBA00022598"/>
    </source>
</evidence>
<evidence type="ECO:0000256" key="6">
    <source>
        <dbReference type="ARBA" id="ARBA00023027"/>
    </source>
</evidence>
<protein>
    <recommendedName>
        <fullName evidence="7">Glutamine-dependent NAD(+) synthetase</fullName>
        <ecNumber evidence="7">6.3.5.1</ecNumber>
    </recommendedName>
    <alternativeName>
        <fullName evidence="7">NAD(+) synthase [glutamine-hydrolyzing]</fullName>
    </alternativeName>
</protein>
<keyword evidence="3 7" id="KW-0436">Ligase</keyword>
<accession>A0A075AY35</accession>
<dbReference type="Gene3D" id="3.60.110.10">
    <property type="entry name" value="Carbon-nitrogen hydrolase"/>
    <property type="match status" value="1"/>
</dbReference>
<dbReference type="SUPFAM" id="SSF56317">
    <property type="entry name" value="Carbon-nitrogen hydrolase"/>
    <property type="match status" value="1"/>
</dbReference>
<dbReference type="CDD" id="cd07570">
    <property type="entry name" value="GAT_Gln-NAD-synth"/>
    <property type="match status" value="1"/>
</dbReference>
<dbReference type="SUPFAM" id="SSF52402">
    <property type="entry name" value="Adenine nucleotide alpha hydrolases-like"/>
    <property type="match status" value="1"/>
</dbReference>
<evidence type="ECO:0000259" key="8">
    <source>
        <dbReference type="PROSITE" id="PS50263"/>
    </source>
</evidence>
<dbReference type="Proteomes" id="UP000030755">
    <property type="component" value="Unassembled WGS sequence"/>
</dbReference>
<dbReference type="UniPathway" id="UPA00253">
    <property type="reaction ID" value="UER00334"/>
</dbReference>
<dbReference type="Gene3D" id="3.40.50.620">
    <property type="entry name" value="HUPs"/>
    <property type="match status" value="1"/>
</dbReference>
<dbReference type="InterPro" id="IPR022310">
    <property type="entry name" value="NAD/GMP_synthase"/>
</dbReference>
<dbReference type="PANTHER" id="PTHR23090">
    <property type="entry name" value="NH 3 /GLUTAMINE-DEPENDENT NAD + SYNTHETASE"/>
    <property type="match status" value="1"/>
</dbReference>
<evidence type="ECO:0000256" key="4">
    <source>
        <dbReference type="ARBA" id="ARBA00022741"/>
    </source>
</evidence>
<keyword evidence="4 7" id="KW-0547">Nucleotide-binding</keyword>
<dbReference type="GO" id="GO:0004359">
    <property type="term" value="F:glutaminase activity"/>
    <property type="evidence" value="ECO:0007669"/>
    <property type="project" value="EnsemblFungi"/>
</dbReference>
<comment type="catalytic activity">
    <reaction evidence="7">
        <text>deamido-NAD(+) + L-glutamine + ATP + H2O = L-glutamate + AMP + diphosphate + NAD(+) + H(+)</text>
        <dbReference type="Rhea" id="RHEA:24384"/>
        <dbReference type="ChEBI" id="CHEBI:15377"/>
        <dbReference type="ChEBI" id="CHEBI:15378"/>
        <dbReference type="ChEBI" id="CHEBI:29985"/>
        <dbReference type="ChEBI" id="CHEBI:30616"/>
        <dbReference type="ChEBI" id="CHEBI:33019"/>
        <dbReference type="ChEBI" id="CHEBI:57540"/>
        <dbReference type="ChEBI" id="CHEBI:58359"/>
        <dbReference type="ChEBI" id="CHEBI:58437"/>
        <dbReference type="ChEBI" id="CHEBI:456215"/>
        <dbReference type="EC" id="6.3.5.1"/>
    </reaction>
</comment>
<evidence type="ECO:0000256" key="5">
    <source>
        <dbReference type="ARBA" id="ARBA00022840"/>
    </source>
</evidence>
<organism evidence="9 10">
    <name type="scientific">Rozella allomycis (strain CSF55)</name>
    <dbReference type="NCBI Taxonomy" id="988480"/>
    <lineage>
        <taxon>Eukaryota</taxon>
        <taxon>Fungi</taxon>
        <taxon>Fungi incertae sedis</taxon>
        <taxon>Cryptomycota</taxon>
        <taxon>Cryptomycota incertae sedis</taxon>
        <taxon>Rozella</taxon>
    </lineage>
</organism>
<evidence type="ECO:0000313" key="9">
    <source>
        <dbReference type="EMBL" id="EPZ35167.1"/>
    </source>
</evidence>
<sequence>MKFAACTLNQWALDFEGNYQRIYESIAISKQQGAHYRLGPELEICGYSCQDHFYEPGNWEIMSRLLEDRSLDGIIIDVGMPVQWKSQLYNCRVIIFNGIVYLIRPKILLANKGNYREERWFTPWPAKEIEEFCLPAIIKQKRCVFGDAVLETEDGIVIGSEICEELFQPNSSHIDMGIGGVDIFTNASSSHHELRKLQTRINLITNATEKMGGAYVYANQRGCDGDRLYFDGCSMIALNGLVVAQGKQFSLDEIEGLIFLWFLSVIVASINVNDVRAFRVSKGLKTGATKIPRVHIPFFPNEDEDFSSKPISVTYFSMEEEIMLGPACWLWDFLRRSPCSGYFLPLSGGLDSTAVALIVHSMCCLVYESCARGNNATLQDYFRLIGEVAIPTSANNISKMLLATAYMGTCNSTAATKQRAGLLAKEINSYHFSFTFDPIITAVLQLFHSITGFTPSFTSSHLEDLALQNLQVKLISAYIYMARCRLILSYFFALLMPIISYQTARRPFLVLGTSNVDEAIRGYFTKYDCSSADINPIGSISKNDLKKFVEYYISPFFAPYRILSSPPSAELRPGGEQIDEVKKLLEWRKDDMGFTYNELSEMGYLRKVGKCGPVTMFQKLKAQWGNIMSQNQIGNKVMSFFRFFGLNRHKMTTLTPSYHCEAYNVDDNRFDLRPFLYPSFKLQFDTIKKKIN</sequence>
<dbReference type="CDD" id="cd00553">
    <property type="entry name" value="NAD_synthase"/>
    <property type="match status" value="1"/>
</dbReference>
<reference evidence="9 10" key="1">
    <citation type="journal article" date="2013" name="Curr. Biol.">
        <title>Shared signatures of parasitism and phylogenomics unite Cryptomycota and microsporidia.</title>
        <authorList>
            <person name="James T.Y."/>
            <person name="Pelin A."/>
            <person name="Bonen L."/>
            <person name="Ahrendt S."/>
            <person name="Sain D."/>
            <person name="Corradi N."/>
            <person name="Stajich J.E."/>
        </authorList>
    </citation>
    <scope>NUCLEOTIDE SEQUENCE [LARGE SCALE GENOMIC DNA]</scope>
    <source>
        <strain evidence="9 10">CSF55</strain>
    </source>
</reference>
<dbReference type="Pfam" id="PF00795">
    <property type="entry name" value="CN_hydrolase"/>
    <property type="match status" value="1"/>
</dbReference>
<dbReference type="Pfam" id="PF02540">
    <property type="entry name" value="NAD_synthase"/>
    <property type="match status" value="1"/>
</dbReference>
<dbReference type="OMA" id="TSQEVCN"/>
<dbReference type="STRING" id="988480.A0A075AY35"/>
<dbReference type="EMBL" id="KE560857">
    <property type="protein sequence ID" value="EPZ35167.1"/>
    <property type="molecule type" value="Genomic_DNA"/>
</dbReference>
<dbReference type="EC" id="6.3.5.1" evidence="7"/>